<comment type="caution">
    <text evidence="10">The sequence shown here is derived from an EMBL/GenBank/DDBJ whole genome shotgun (WGS) entry which is preliminary data.</text>
</comment>
<evidence type="ECO:0000256" key="2">
    <source>
        <dbReference type="ARBA" id="ARBA00022448"/>
    </source>
</evidence>
<evidence type="ECO:0000313" key="11">
    <source>
        <dbReference type="Proteomes" id="UP000551327"/>
    </source>
</evidence>
<feature type="region of interest" description="Disordered" evidence="7">
    <location>
        <begin position="540"/>
        <end position="563"/>
    </location>
</feature>
<name>A0A7X1KNL1_9SPHN</name>
<keyword evidence="11" id="KW-1185">Reference proteome</keyword>
<organism evidence="10 11">
    <name type="scientific">Novosphingobium piscinae</name>
    <dbReference type="NCBI Taxonomy" id="1507448"/>
    <lineage>
        <taxon>Bacteria</taxon>
        <taxon>Pseudomonadati</taxon>
        <taxon>Pseudomonadota</taxon>
        <taxon>Alphaproteobacteria</taxon>
        <taxon>Sphingomonadales</taxon>
        <taxon>Sphingomonadaceae</taxon>
        <taxon>Novosphingobium</taxon>
    </lineage>
</organism>
<dbReference type="Proteomes" id="UP000551327">
    <property type="component" value="Unassembled WGS sequence"/>
</dbReference>
<dbReference type="PANTHER" id="PTHR23513">
    <property type="entry name" value="INTEGRAL MEMBRANE EFFLUX PROTEIN-RELATED"/>
    <property type="match status" value="1"/>
</dbReference>
<keyword evidence="2" id="KW-0813">Transport</keyword>
<evidence type="ECO:0000256" key="6">
    <source>
        <dbReference type="ARBA" id="ARBA00023136"/>
    </source>
</evidence>
<dbReference type="RefSeq" id="WP_185677629.1">
    <property type="nucleotide sequence ID" value="NZ_JACLAX010000001.1"/>
</dbReference>
<evidence type="ECO:0000313" key="10">
    <source>
        <dbReference type="EMBL" id="MBC2667752.1"/>
    </source>
</evidence>
<feature type="transmembrane region" description="Helical" evidence="8">
    <location>
        <begin position="67"/>
        <end position="92"/>
    </location>
</feature>
<sequence length="563" mass="60050">MRRAEDVTQPPDASPPADRATSLLAPLANPTYRNIWMASFVANFGQLIQGVGAAWEMTRLTGSPEMVALVQTAMFLPSMLLSLVSGAIADVFDRRKVALLGYAIAMAAAAAMASISYAGWLTPWVLLGFCFAIGCGSALFAPSWQASVSEQVEPRHLPSAIALGTISYNAARSIGPALGGAVVAAFGAMAAFVANALCYLPSMLAFYLWKRPQVPSRFEPERIDRAVIGGVRYSLHSPQIRIVIVRAFIAVLGSSAVTALTPLIAKDLLGGNAATYGLLLGIFGVGAVIGASFVGQIRARFDMETAVRFCALAAGTGTAIAGLSRSLPLTALGLLLAGGPSMIMLALFNVNVQLSAPRWVTGRALSFYNTATTAGISVGAWLWGVAAHGLGTGPALVVSGACLAATVLLGRIMPIPTVAGPLLPSQLERADPETSLAITPRSGPIVIEIDYLVREEHARAFYAVMQELRGARTRSGAFDWSLARDLQDPRLWTERYHCPTWADYMRQRNRLSAADEELQHQANSFYDHQPADRVRRRLERPYGSVRSSADAPDRGDSYGPISF</sequence>
<dbReference type="Gene3D" id="1.20.1250.20">
    <property type="entry name" value="MFS general substrate transporter like domains"/>
    <property type="match status" value="1"/>
</dbReference>
<dbReference type="GO" id="GO:0005886">
    <property type="term" value="C:plasma membrane"/>
    <property type="evidence" value="ECO:0007669"/>
    <property type="project" value="UniProtKB-SubCell"/>
</dbReference>
<evidence type="ECO:0000256" key="5">
    <source>
        <dbReference type="ARBA" id="ARBA00022989"/>
    </source>
</evidence>
<feature type="domain" description="Major facilitator superfamily (MFS) profile" evidence="9">
    <location>
        <begin position="31"/>
        <end position="418"/>
    </location>
</feature>
<evidence type="ECO:0000256" key="8">
    <source>
        <dbReference type="SAM" id="Phobius"/>
    </source>
</evidence>
<dbReference type="CDD" id="cd06173">
    <property type="entry name" value="MFS_MefA_like"/>
    <property type="match status" value="1"/>
</dbReference>
<feature type="transmembrane region" description="Helical" evidence="8">
    <location>
        <begin position="124"/>
        <end position="144"/>
    </location>
</feature>
<evidence type="ECO:0000256" key="4">
    <source>
        <dbReference type="ARBA" id="ARBA00022692"/>
    </source>
</evidence>
<keyword evidence="3" id="KW-1003">Cell membrane</keyword>
<proteinExistence type="predicted"/>
<keyword evidence="5 8" id="KW-1133">Transmembrane helix</keyword>
<gene>
    <name evidence="10" type="ORF">H7F53_01165</name>
</gene>
<evidence type="ECO:0000256" key="7">
    <source>
        <dbReference type="SAM" id="MobiDB-lite"/>
    </source>
</evidence>
<comment type="subcellular location">
    <subcellularLocation>
        <location evidence="1">Cell membrane</location>
        <topology evidence="1">Multi-pass membrane protein</topology>
    </subcellularLocation>
</comment>
<dbReference type="SUPFAM" id="SSF103473">
    <property type="entry name" value="MFS general substrate transporter"/>
    <property type="match status" value="1"/>
</dbReference>
<dbReference type="GO" id="GO:0022857">
    <property type="term" value="F:transmembrane transporter activity"/>
    <property type="evidence" value="ECO:0007669"/>
    <property type="project" value="InterPro"/>
</dbReference>
<keyword evidence="4 8" id="KW-0812">Transmembrane</keyword>
<reference evidence="10 11" key="1">
    <citation type="submission" date="2020-08" db="EMBL/GenBank/DDBJ databases">
        <title>The genome sequence of type strain Novosphingobium piscinae KCTC 42194.</title>
        <authorList>
            <person name="Liu Y."/>
        </authorList>
    </citation>
    <scope>NUCLEOTIDE SEQUENCE [LARGE SCALE GENOMIC DNA]</scope>
    <source>
        <strain evidence="10 11">KCTC 42194</strain>
    </source>
</reference>
<dbReference type="AlphaFoldDB" id="A0A7X1KNL1"/>
<accession>A0A7X1KNL1</accession>
<feature type="transmembrane region" description="Helical" evidence="8">
    <location>
        <begin position="243"/>
        <end position="264"/>
    </location>
</feature>
<evidence type="ECO:0000259" key="9">
    <source>
        <dbReference type="PROSITE" id="PS50850"/>
    </source>
</evidence>
<dbReference type="PROSITE" id="PS50850">
    <property type="entry name" value="MFS"/>
    <property type="match status" value="1"/>
</dbReference>
<feature type="transmembrane region" description="Helical" evidence="8">
    <location>
        <begin position="364"/>
        <end position="384"/>
    </location>
</feature>
<protein>
    <submittedName>
        <fullName evidence="10">MFS transporter</fullName>
    </submittedName>
</protein>
<feature type="transmembrane region" description="Helical" evidence="8">
    <location>
        <begin position="99"/>
        <end position="118"/>
    </location>
</feature>
<dbReference type="PANTHER" id="PTHR23513:SF11">
    <property type="entry name" value="STAPHYLOFERRIN A TRANSPORTER"/>
    <property type="match status" value="1"/>
</dbReference>
<feature type="transmembrane region" description="Helical" evidence="8">
    <location>
        <begin position="181"/>
        <end position="209"/>
    </location>
</feature>
<dbReference type="InterPro" id="IPR010290">
    <property type="entry name" value="TM_effector"/>
</dbReference>
<dbReference type="InterPro" id="IPR020846">
    <property type="entry name" value="MFS_dom"/>
</dbReference>
<keyword evidence="6 8" id="KW-0472">Membrane</keyword>
<feature type="transmembrane region" description="Helical" evidence="8">
    <location>
        <begin position="306"/>
        <end position="323"/>
    </location>
</feature>
<evidence type="ECO:0000256" key="3">
    <source>
        <dbReference type="ARBA" id="ARBA00022475"/>
    </source>
</evidence>
<feature type="transmembrane region" description="Helical" evidence="8">
    <location>
        <begin position="276"/>
        <end position="294"/>
    </location>
</feature>
<feature type="transmembrane region" description="Helical" evidence="8">
    <location>
        <begin position="390"/>
        <end position="409"/>
    </location>
</feature>
<dbReference type="EMBL" id="JACLAX010000001">
    <property type="protein sequence ID" value="MBC2667752.1"/>
    <property type="molecule type" value="Genomic_DNA"/>
</dbReference>
<feature type="transmembrane region" description="Helical" evidence="8">
    <location>
        <begin position="329"/>
        <end position="352"/>
    </location>
</feature>
<evidence type="ECO:0000256" key="1">
    <source>
        <dbReference type="ARBA" id="ARBA00004651"/>
    </source>
</evidence>
<dbReference type="Pfam" id="PF05977">
    <property type="entry name" value="MFS_3"/>
    <property type="match status" value="1"/>
</dbReference>
<dbReference type="InterPro" id="IPR036259">
    <property type="entry name" value="MFS_trans_sf"/>
</dbReference>